<name>A0A2I2F7U7_ASPCN</name>
<feature type="region of interest" description="Disordered" evidence="1">
    <location>
        <begin position="191"/>
        <end position="261"/>
    </location>
</feature>
<feature type="compositionally biased region" description="Polar residues" evidence="1">
    <location>
        <begin position="141"/>
        <end position="160"/>
    </location>
</feature>
<evidence type="ECO:0000313" key="3">
    <source>
        <dbReference type="Proteomes" id="UP000234585"/>
    </source>
</evidence>
<feature type="compositionally biased region" description="Polar residues" evidence="1">
    <location>
        <begin position="21"/>
        <end position="44"/>
    </location>
</feature>
<dbReference type="GeneID" id="36526292"/>
<feature type="region of interest" description="Disordered" evidence="1">
    <location>
        <begin position="1"/>
        <end position="52"/>
    </location>
</feature>
<dbReference type="AlphaFoldDB" id="A0A2I2F7U7"/>
<organism evidence="2 3">
    <name type="scientific">Aspergillus candidus</name>
    <dbReference type="NCBI Taxonomy" id="41067"/>
    <lineage>
        <taxon>Eukaryota</taxon>
        <taxon>Fungi</taxon>
        <taxon>Dikarya</taxon>
        <taxon>Ascomycota</taxon>
        <taxon>Pezizomycotina</taxon>
        <taxon>Eurotiomycetes</taxon>
        <taxon>Eurotiomycetidae</taxon>
        <taxon>Eurotiales</taxon>
        <taxon>Aspergillaceae</taxon>
        <taxon>Aspergillus</taxon>
        <taxon>Aspergillus subgen. Circumdati</taxon>
    </lineage>
</organism>
<feature type="compositionally biased region" description="Low complexity" evidence="1">
    <location>
        <begin position="243"/>
        <end position="261"/>
    </location>
</feature>
<keyword evidence="3" id="KW-1185">Reference proteome</keyword>
<evidence type="ECO:0000256" key="1">
    <source>
        <dbReference type="SAM" id="MobiDB-lite"/>
    </source>
</evidence>
<dbReference type="Proteomes" id="UP000234585">
    <property type="component" value="Unassembled WGS sequence"/>
</dbReference>
<reference evidence="2 3" key="1">
    <citation type="submission" date="2017-12" db="EMBL/GenBank/DDBJ databases">
        <authorList>
            <consortium name="DOE Joint Genome Institute"/>
            <person name="Haridas S."/>
            <person name="Kjaerbolling I."/>
            <person name="Vesth T.C."/>
            <person name="Frisvad J.C."/>
            <person name="Nybo J.L."/>
            <person name="Theobald S."/>
            <person name="Kuo A."/>
            <person name="Bowyer P."/>
            <person name="Matsuda Y."/>
            <person name="Mondo S."/>
            <person name="Lyhne E.K."/>
            <person name="Kogle M.E."/>
            <person name="Clum A."/>
            <person name="Lipzen A."/>
            <person name="Salamov A."/>
            <person name="Ngan C.Y."/>
            <person name="Daum C."/>
            <person name="Chiniquy J."/>
            <person name="Barry K."/>
            <person name="LaButti K."/>
            <person name="Simmons B.A."/>
            <person name="Magnuson J.K."/>
            <person name="Mortensen U.H."/>
            <person name="Larsen T.O."/>
            <person name="Grigoriev I.V."/>
            <person name="Baker S.E."/>
            <person name="Andersen M.R."/>
            <person name="Nordberg H.P."/>
            <person name="Cantor M.N."/>
            <person name="Hua S.X."/>
        </authorList>
    </citation>
    <scope>NUCLEOTIDE SEQUENCE [LARGE SCALE GENOMIC DNA]</scope>
    <source>
        <strain evidence="2 3">CBS 102.13</strain>
    </source>
</reference>
<gene>
    <name evidence="2" type="ORF">BDW47DRAFT_47939</name>
</gene>
<dbReference type="RefSeq" id="XP_024670711.1">
    <property type="nucleotide sequence ID" value="XM_024819132.1"/>
</dbReference>
<protein>
    <submittedName>
        <fullName evidence="2">Uncharacterized protein</fullName>
    </submittedName>
</protein>
<feature type="region of interest" description="Disordered" evidence="1">
    <location>
        <begin position="141"/>
        <end position="169"/>
    </location>
</feature>
<evidence type="ECO:0000313" key="2">
    <source>
        <dbReference type="EMBL" id="PLB36699.1"/>
    </source>
</evidence>
<dbReference type="OrthoDB" id="10366421at2759"/>
<sequence length="272" mass="29554">MENAHSGQPLLVAEAPRGKQPASSRANRSPTKAPQPSGTKSLRQTGLKRDNVASNVYMAQHDRRPPPSPWNMGDMMSAVPSYPCGLLFYDQRCGQQHLIPSVHPQSMVYPMLPMPPFSGETIASDMSAYGPQVTQRYTSYSPHQQSTPFQHGTPVNQPSTPFAHPGAGYQSTYHPAQPCMASSGYSPVYPHLASMPQSGLHHRNSQDPVSETSSPSPEREGQHAPSPEYDVLKTIVDGSTPLGSRIQSSSPGSRFSRSIPGHFRVFGAQRLP</sequence>
<proteinExistence type="predicted"/>
<accession>A0A2I2F7U7</accession>
<dbReference type="EMBL" id="KZ559149">
    <property type="protein sequence ID" value="PLB36699.1"/>
    <property type="molecule type" value="Genomic_DNA"/>
</dbReference>
<feature type="compositionally biased region" description="Polar residues" evidence="1">
    <location>
        <begin position="206"/>
        <end position="216"/>
    </location>
</feature>
<dbReference type="STRING" id="41067.A0A2I2F7U7"/>